<protein>
    <submittedName>
        <fullName evidence="2">Uncharacterized protein</fullName>
    </submittedName>
</protein>
<sequence>MFNSQNQKNKMVTILCRIFKLYFYNYFLFLYTVISIV</sequence>
<proteinExistence type="predicted"/>
<evidence type="ECO:0000256" key="1">
    <source>
        <dbReference type="SAM" id="Phobius"/>
    </source>
</evidence>
<accession>K7YGC8</accession>
<keyword evidence="1" id="KW-1133">Transmembrane helix</keyword>
<evidence type="ECO:0000313" key="3">
    <source>
        <dbReference type="Proteomes" id="UP000010077"/>
    </source>
</evidence>
<dbReference type="KEGG" id="thal:A1OE_472"/>
<feature type="transmembrane region" description="Helical" evidence="1">
    <location>
        <begin position="12"/>
        <end position="34"/>
    </location>
</feature>
<name>K7YGC8_9PROT</name>
<gene>
    <name evidence="2" type="ORF">A1OE_472</name>
</gene>
<organism evidence="2 3">
    <name type="scientific">Candidatus Endolissoclinum faulkneri L2</name>
    <dbReference type="NCBI Taxonomy" id="1193729"/>
    <lineage>
        <taxon>Bacteria</taxon>
        <taxon>Pseudomonadati</taxon>
        <taxon>Pseudomonadota</taxon>
        <taxon>Alphaproteobacteria</taxon>
        <taxon>Rhodospirillales</taxon>
        <taxon>Rhodospirillaceae</taxon>
        <taxon>Candidatus Endolissoclinum</taxon>
    </lineage>
</organism>
<dbReference type="EMBL" id="CP003539">
    <property type="protein sequence ID" value="AFX98665.1"/>
    <property type="molecule type" value="Genomic_DNA"/>
</dbReference>
<keyword evidence="3" id="KW-1185">Reference proteome</keyword>
<evidence type="ECO:0000313" key="2">
    <source>
        <dbReference type="EMBL" id="AFX98665.1"/>
    </source>
</evidence>
<keyword evidence="1" id="KW-0812">Transmembrane</keyword>
<dbReference type="Proteomes" id="UP000010077">
    <property type="component" value="Chromosome"/>
</dbReference>
<dbReference type="AlphaFoldDB" id="K7YGC8"/>
<reference evidence="2 3" key="1">
    <citation type="journal article" date="2012" name="Proc. Natl. Acad. Sci. U.S.A.">
        <title>Genome streamlining and chemical defense in a coral reef symbiosis.</title>
        <authorList>
            <person name="Kwan J.C."/>
            <person name="Donia M.S."/>
            <person name="Han A.W."/>
            <person name="Hirose E."/>
            <person name="Haygood M.G."/>
            <person name="Schmidt E.W."/>
        </authorList>
    </citation>
    <scope>NUCLEOTIDE SEQUENCE [LARGE SCALE GENOMIC DNA]</scope>
    <source>
        <strain evidence="2 3">L2</strain>
    </source>
</reference>
<keyword evidence="1" id="KW-0472">Membrane</keyword>
<dbReference type="HOGENOM" id="CLU_3341663_0_0_5"/>